<keyword evidence="2" id="KW-1185">Reference proteome</keyword>
<organism evidence="1 2">
    <name type="scientific">Phytophthora oleae</name>
    <dbReference type="NCBI Taxonomy" id="2107226"/>
    <lineage>
        <taxon>Eukaryota</taxon>
        <taxon>Sar</taxon>
        <taxon>Stramenopiles</taxon>
        <taxon>Oomycota</taxon>
        <taxon>Peronosporomycetes</taxon>
        <taxon>Peronosporales</taxon>
        <taxon>Peronosporaceae</taxon>
        <taxon>Phytophthora</taxon>
    </lineage>
</organism>
<name>A0ABD3FUX6_9STRA</name>
<dbReference type="AlphaFoldDB" id="A0ABD3FUX6"/>
<protein>
    <submittedName>
        <fullName evidence="1">Uncharacterized protein</fullName>
    </submittedName>
</protein>
<proteinExistence type="predicted"/>
<reference evidence="1 2" key="1">
    <citation type="submission" date="2024-09" db="EMBL/GenBank/DDBJ databases">
        <title>Genome sequencing and assembly of Phytophthora oleae, isolate VK10A, causative agent of rot of olive drupes.</title>
        <authorList>
            <person name="Conti Taguali S."/>
            <person name="Riolo M."/>
            <person name="La Spada F."/>
            <person name="Cacciola S.O."/>
            <person name="Dionisio G."/>
        </authorList>
    </citation>
    <scope>NUCLEOTIDE SEQUENCE [LARGE SCALE GENOMIC DNA]</scope>
    <source>
        <strain evidence="1 2">VK10A</strain>
    </source>
</reference>
<accession>A0ABD3FUX6</accession>
<evidence type="ECO:0000313" key="2">
    <source>
        <dbReference type="Proteomes" id="UP001632037"/>
    </source>
</evidence>
<dbReference type="Proteomes" id="UP001632037">
    <property type="component" value="Unassembled WGS sequence"/>
</dbReference>
<evidence type="ECO:0000313" key="1">
    <source>
        <dbReference type="EMBL" id="KAL3670713.1"/>
    </source>
</evidence>
<sequence length="166" mass="19127">MFGHIIETNEIFDVSCDRETTVRDLLGKVIVHKDWDCSVDELNLYFARKNGQPLLESEPECFDLSQGKLSDGLRKIMSEANRIDPDTLVQTLITTCDTYLLLKAPPRILRKHKYRKSVAATRRSLIESGHLAAENADLESFDEVCWWERLSSYILPPKMDLEKKNL</sequence>
<gene>
    <name evidence="1" type="ORF">V7S43_003901</name>
</gene>
<comment type="caution">
    <text evidence="1">The sequence shown here is derived from an EMBL/GenBank/DDBJ whole genome shotgun (WGS) entry which is preliminary data.</text>
</comment>
<dbReference type="EMBL" id="JBIMZQ010000006">
    <property type="protein sequence ID" value="KAL3670713.1"/>
    <property type="molecule type" value="Genomic_DNA"/>
</dbReference>